<protein>
    <submittedName>
        <fullName evidence="1">Uncharacterized protein</fullName>
    </submittedName>
</protein>
<proteinExistence type="predicted"/>
<organism evidence="1 2">
    <name type="scientific">Laticauda laticaudata</name>
    <name type="common">Blue-ringed sea krait</name>
    <name type="synonym">Blue-lipped sea krait</name>
    <dbReference type="NCBI Taxonomy" id="8630"/>
    <lineage>
        <taxon>Eukaryota</taxon>
        <taxon>Metazoa</taxon>
        <taxon>Chordata</taxon>
        <taxon>Craniata</taxon>
        <taxon>Vertebrata</taxon>
        <taxon>Euteleostomi</taxon>
        <taxon>Lepidosauria</taxon>
        <taxon>Squamata</taxon>
        <taxon>Bifurcata</taxon>
        <taxon>Unidentata</taxon>
        <taxon>Episquamata</taxon>
        <taxon>Toxicofera</taxon>
        <taxon>Serpentes</taxon>
        <taxon>Colubroidea</taxon>
        <taxon>Elapidae</taxon>
        <taxon>Laticaudinae</taxon>
        <taxon>Laticauda</taxon>
    </lineage>
</organism>
<sequence>VQDTKVHFHILFTELMQHKLSNTEDSSLCSFPPNVSEHWPYALCTSLMGR</sequence>
<evidence type="ECO:0000313" key="1">
    <source>
        <dbReference type="Ensembl" id="ENSLLTP00000021728.1"/>
    </source>
</evidence>
<keyword evidence="2" id="KW-1185">Reference proteome</keyword>
<reference evidence="1" key="2">
    <citation type="submission" date="2025-09" db="UniProtKB">
        <authorList>
            <consortium name="Ensembl"/>
        </authorList>
    </citation>
    <scope>IDENTIFICATION</scope>
</reference>
<reference evidence="1" key="1">
    <citation type="submission" date="2025-08" db="UniProtKB">
        <authorList>
            <consortium name="Ensembl"/>
        </authorList>
    </citation>
    <scope>IDENTIFICATION</scope>
</reference>
<evidence type="ECO:0000313" key="2">
    <source>
        <dbReference type="Proteomes" id="UP000694406"/>
    </source>
</evidence>
<name>A0A8C5SPR5_LATLA</name>
<accession>A0A8C5SPR5</accession>
<dbReference type="Ensembl" id="ENSLLTT00000022533.1">
    <property type="protein sequence ID" value="ENSLLTP00000021728.1"/>
    <property type="gene ID" value="ENSLLTG00000016207.1"/>
</dbReference>
<dbReference type="Proteomes" id="UP000694406">
    <property type="component" value="Unplaced"/>
</dbReference>
<dbReference type="AlphaFoldDB" id="A0A8C5SPR5"/>